<accession>A0ABQ8SZU0</accession>
<evidence type="ECO:0000313" key="2">
    <source>
        <dbReference type="Proteomes" id="UP001148838"/>
    </source>
</evidence>
<comment type="caution">
    <text evidence="1">The sequence shown here is derived from an EMBL/GenBank/DDBJ whole genome shotgun (WGS) entry which is preliminary data.</text>
</comment>
<protein>
    <submittedName>
        <fullName evidence="1">Uncharacterized protein</fullName>
    </submittedName>
</protein>
<gene>
    <name evidence="1" type="ORF">ANN_07852</name>
</gene>
<dbReference type="Proteomes" id="UP001148838">
    <property type="component" value="Unassembled WGS sequence"/>
</dbReference>
<evidence type="ECO:0000313" key="1">
    <source>
        <dbReference type="EMBL" id="KAJ4439724.1"/>
    </source>
</evidence>
<sequence length="357" mass="41504">MFENKVLRKIFGAKRDEVTGEWRKLHNTELHALYSSPDIIRNIKSRRLRWAGHVARMDDRQHWDRMWRRRGTQKIGEVGECWVCSERPGHGQKTMNEGKKIDWQTSKEMYRKQDRDNAGEMSPRSNTESYPAFAHIGLRENPGKNLNQPPMDEYQVTLSGDWNPTHFRHFLSSPIILSSSSRFWFFRSLYRRPPETTGSLDRPPWNVVKRRCMASATSTRGGPTRGRSFASDRQRVLGEVSEAGMENYLADTDKTFVFPYFRDNYDNSHKKSLTTLEILKELETISSQENVSNIDVVLQLLKINGNETGGDSVDEDCNNPDRLCRRQLETPAELFVNKESVDCNEIVHNKDCENKTW</sequence>
<dbReference type="EMBL" id="JAJSOF020000017">
    <property type="protein sequence ID" value="KAJ4439724.1"/>
    <property type="molecule type" value="Genomic_DNA"/>
</dbReference>
<organism evidence="1 2">
    <name type="scientific">Periplaneta americana</name>
    <name type="common">American cockroach</name>
    <name type="synonym">Blatta americana</name>
    <dbReference type="NCBI Taxonomy" id="6978"/>
    <lineage>
        <taxon>Eukaryota</taxon>
        <taxon>Metazoa</taxon>
        <taxon>Ecdysozoa</taxon>
        <taxon>Arthropoda</taxon>
        <taxon>Hexapoda</taxon>
        <taxon>Insecta</taxon>
        <taxon>Pterygota</taxon>
        <taxon>Neoptera</taxon>
        <taxon>Polyneoptera</taxon>
        <taxon>Dictyoptera</taxon>
        <taxon>Blattodea</taxon>
        <taxon>Blattoidea</taxon>
        <taxon>Blattidae</taxon>
        <taxon>Blattinae</taxon>
        <taxon>Periplaneta</taxon>
    </lineage>
</organism>
<name>A0ABQ8SZU0_PERAM</name>
<keyword evidence="2" id="KW-1185">Reference proteome</keyword>
<proteinExistence type="predicted"/>
<reference evidence="1 2" key="1">
    <citation type="journal article" date="2022" name="Allergy">
        <title>Genome assembly and annotation of Periplaneta americana reveal a comprehensive cockroach allergen profile.</title>
        <authorList>
            <person name="Wang L."/>
            <person name="Xiong Q."/>
            <person name="Saelim N."/>
            <person name="Wang L."/>
            <person name="Nong W."/>
            <person name="Wan A.T."/>
            <person name="Shi M."/>
            <person name="Liu X."/>
            <person name="Cao Q."/>
            <person name="Hui J.H.L."/>
            <person name="Sookrung N."/>
            <person name="Leung T.F."/>
            <person name="Tungtrongchitr A."/>
            <person name="Tsui S.K.W."/>
        </authorList>
    </citation>
    <scope>NUCLEOTIDE SEQUENCE [LARGE SCALE GENOMIC DNA]</scope>
    <source>
        <strain evidence="1">PWHHKU_190912</strain>
    </source>
</reference>